<comment type="caution">
    <text evidence="4">The sequence shown here is derived from an EMBL/GenBank/DDBJ whole genome shotgun (WGS) entry which is preliminary data.</text>
</comment>
<gene>
    <name evidence="4" type="ORF">ENQ20_18130</name>
</gene>
<dbReference type="PANTHER" id="PTHR37302:SF3">
    <property type="entry name" value="DAMAGE-INDUCIBLE PROTEIN DINB"/>
    <property type="match status" value="1"/>
</dbReference>
<dbReference type="Gene3D" id="1.20.120.450">
    <property type="entry name" value="dinb family like domain"/>
    <property type="match status" value="1"/>
</dbReference>
<feature type="binding site" evidence="3">
    <location>
        <position position="137"/>
    </location>
    <ligand>
        <name>a divalent metal cation</name>
        <dbReference type="ChEBI" id="CHEBI:60240"/>
    </ligand>
</feature>
<dbReference type="AlphaFoldDB" id="A0A7C1FI84"/>
<dbReference type="InterPro" id="IPR034660">
    <property type="entry name" value="DinB/YfiT-like"/>
</dbReference>
<protein>
    <recommendedName>
        <fullName evidence="5">Damage-inducible protein DinB</fullName>
    </recommendedName>
</protein>
<evidence type="ECO:0000256" key="2">
    <source>
        <dbReference type="ARBA" id="ARBA00022723"/>
    </source>
</evidence>
<keyword evidence="2 3" id="KW-0479">Metal-binding</keyword>
<reference evidence="4" key="1">
    <citation type="journal article" date="2020" name="mSystems">
        <title>Genome- and Community-Level Interaction Insights into Carbon Utilization and Element Cycling Functions of Hydrothermarchaeota in Hydrothermal Sediment.</title>
        <authorList>
            <person name="Zhou Z."/>
            <person name="Liu Y."/>
            <person name="Xu W."/>
            <person name="Pan J."/>
            <person name="Luo Z.H."/>
            <person name="Li M."/>
        </authorList>
    </citation>
    <scope>NUCLEOTIDE SEQUENCE [LARGE SCALE GENOMIC DNA]</scope>
    <source>
        <strain evidence="4">SpSt-289</strain>
    </source>
</reference>
<comment type="similarity">
    <text evidence="1">Belongs to the DinB family.</text>
</comment>
<organism evidence="4">
    <name type="scientific">Caldilinea aerophila</name>
    <dbReference type="NCBI Taxonomy" id="133453"/>
    <lineage>
        <taxon>Bacteria</taxon>
        <taxon>Bacillati</taxon>
        <taxon>Chloroflexota</taxon>
        <taxon>Caldilineae</taxon>
        <taxon>Caldilineales</taxon>
        <taxon>Caldilineaceae</taxon>
        <taxon>Caldilinea</taxon>
    </lineage>
</organism>
<evidence type="ECO:0000256" key="1">
    <source>
        <dbReference type="ARBA" id="ARBA00008635"/>
    </source>
</evidence>
<dbReference type="GO" id="GO:0046872">
    <property type="term" value="F:metal ion binding"/>
    <property type="evidence" value="ECO:0007669"/>
    <property type="project" value="UniProtKB-KW"/>
</dbReference>
<proteinExistence type="inferred from homology"/>
<dbReference type="EMBL" id="DSMG01000191">
    <property type="protein sequence ID" value="HDX33379.1"/>
    <property type="molecule type" value="Genomic_DNA"/>
</dbReference>
<feature type="binding site" evidence="3">
    <location>
        <position position="133"/>
    </location>
    <ligand>
        <name>a divalent metal cation</name>
        <dbReference type="ChEBI" id="CHEBI:60240"/>
    </ligand>
</feature>
<sequence>MNVSDLMTLYDYNYWANRRILAAAAQLSPEELVAPQNLSWGSIRDVLVHTLGAEWLWRIRCQEHRSPSTMLDPQQFPTVESIATRWAEEEKAMRAYLASLTEDNLSQPLAYVTTAGRPFSSTLWHILVHVVNHGTQHRAEIAQVLTQLGHSPGDLDMILYDREMAEGGSDSPS</sequence>
<dbReference type="PANTHER" id="PTHR37302">
    <property type="entry name" value="SLR1116 PROTEIN"/>
    <property type="match status" value="1"/>
</dbReference>
<name>A0A7C1FI84_9CHLR</name>
<evidence type="ECO:0000256" key="3">
    <source>
        <dbReference type="PIRSR" id="PIRSR607837-1"/>
    </source>
</evidence>
<dbReference type="SUPFAM" id="SSF109854">
    <property type="entry name" value="DinB/YfiT-like putative metalloenzymes"/>
    <property type="match status" value="1"/>
</dbReference>
<dbReference type="InterPro" id="IPR007837">
    <property type="entry name" value="DinB"/>
</dbReference>
<dbReference type="Pfam" id="PF05163">
    <property type="entry name" value="DinB"/>
    <property type="match status" value="1"/>
</dbReference>
<evidence type="ECO:0000313" key="4">
    <source>
        <dbReference type="EMBL" id="HDX33379.1"/>
    </source>
</evidence>
<evidence type="ECO:0008006" key="5">
    <source>
        <dbReference type="Google" id="ProtNLM"/>
    </source>
</evidence>
<accession>A0A7C1FI84</accession>
<feature type="binding site" evidence="3">
    <location>
        <position position="49"/>
    </location>
    <ligand>
        <name>a divalent metal cation</name>
        <dbReference type="ChEBI" id="CHEBI:60240"/>
    </ligand>
</feature>